<evidence type="ECO:0000256" key="1">
    <source>
        <dbReference type="SAM" id="Phobius"/>
    </source>
</evidence>
<dbReference type="AlphaFoldDB" id="A0A169FGC1"/>
<dbReference type="STRING" id="1196031.A361_05215"/>
<organism evidence="2 3">
    <name type="scientific">Cytobacillus oceanisediminis 2691</name>
    <dbReference type="NCBI Taxonomy" id="1196031"/>
    <lineage>
        <taxon>Bacteria</taxon>
        <taxon>Bacillati</taxon>
        <taxon>Bacillota</taxon>
        <taxon>Bacilli</taxon>
        <taxon>Bacillales</taxon>
        <taxon>Bacillaceae</taxon>
        <taxon>Cytobacillus</taxon>
    </lineage>
</organism>
<evidence type="ECO:0000313" key="2">
    <source>
        <dbReference type="EMBL" id="AND38545.1"/>
    </source>
</evidence>
<keyword evidence="1" id="KW-0812">Transmembrane</keyword>
<dbReference type="Proteomes" id="UP000077856">
    <property type="component" value="Chromosome"/>
</dbReference>
<accession>A0A169FGC1</accession>
<keyword evidence="1" id="KW-0472">Membrane</keyword>
<proteinExistence type="predicted"/>
<dbReference type="RefSeq" id="WP_019382590.1">
    <property type="nucleotide sequence ID" value="NZ_CP015506.1"/>
</dbReference>
<name>A0A169FGC1_9BACI</name>
<feature type="transmembrane region" description="Helical" evidence="1">
    <location>
        <begin position="46"/>
        <end position="67"/>
    </location>
</feature>
<keyword evidence="1" id="KW-1133">Transmembrane helix</keyword>
<protein>
    <submittedName>
        <fullName evidence="2">Uncharacterized protein</fullName>
    </submittedName>
</protein>
<sequence length="77" mass="8666">MITFSYLSIFLLLTILAALFDMKIFDYTILEALRNLLYTEIATGRMIVVVSVLIGLLSSAVIDFRLFKAKKKSGSSR</sequence>
<reference evidence="2 3" key="1">
    <citation type="submission" date="2016-04" db="EMBL/GenBank/DDBJ databases">
        <title>Complete genome sequence of Bacillus oceanisediminis strain 2691.</title>
        <authorList>
            <person name="Jeong H."/>
            <person name="Kim H.J."/>
            <person name="Lee D.-W."/>
        </authorList>
    </citation>
    <scope>NUCLEOTIDE SEQUENCE [LARGE SCALE GENOMIC DNA]</scope>
    <source>
        <strain evidence="2 3">2691</strain>
    </source>
</reference>
<gene>
    <name evidence="2" type="ORF">A361_05215</name>
</gene>
<dbReference type="eggNOG" id="ENOG5030P47">
    <property type="taxonomic scope" value="Bacteria"/>
</dbReference>
<dbReference type="KEGG" id="bon:A361_05215"/>
<evidence type="ECO:0000313" key="3">
    <source>
        <dbReference type="Proteomes" id="UP000077856"/>
    </source>
</evidence>
<dbReference type="EMBL" id="CP015506">
    <property type="protein sequence ID" value="AND38545.1"/>
    <property type="molecule type" value="Genomic_DNA"/>
</dbReference>